<accession>A0AA38GXM1</accession>
<protein>
    <submittedName>
        <fullName evidence="1">Uncharacterized protein</fullName>
    </submittedName>
</protein>
<evidence type="ECO:0000313" key="2">
    <source>
        <dbReference type="Proteomes" id="UP000824469"/>
    </source>
</evidence>
<comment type="caution">
    <text evidence="1">The sequence shown here is derived from an EMBL/GenBank/DDBJ whole genome shotgun (WGS) entry which is preliminary data.</text>
</comment>
<dbReference type="EMBL" id="JAHRHJ020000001">
    <property type="protein sequence ID" value="KAH9330223.1"/>
    <property type="molecule type" value="Genomic_DNA"/>
</dbReference>
<dbReference type="Proteomes" id="UP000824469">
    <property type="component" value="Unassembled WGS sequence"/>
</dbReference>
<dbReference type="AlphaFoldDB" id="A0AA38GXM1"/>
<evidence type="ECO:0000313" key="1">
    <source>
        <dbReference type="EMBL" id="KAH9330223.1"/>
    </source>
</evidence>
<reference evidence="1 2" key="1">
    <citation type="journal article" date="2021" name="Nat. Plants">
        <title>The Taxus genome provides insights into paclitaxel biosynthesis.</title>
        <authorList>
            <person name="Xiong X."/>
            <person name="Gou J."/>
            <person name="Liao Q."/>
            <person name="Li Y."/>
            <person name="Zhou Q."/>
            <person name="Bi G."/>
            <person name="Li C."/>
            <person name="Du R."/>
            <person name="Wang X."/>
            <person name="Sun T."/>
            <person name="Guo L."/>
            <person name="Liang H."/>
            <person name="Lu P."/>
            <person name="Wu Y."/>
            <person name="Zhang Z."/>
            <person name="Ro D.K."/>
            <person name="Shang Y."/>
            <person name="Huang S."/>
            <person name="Yan J."/>
        </authorList>
    </citation>
    <scope>NUCLEOTIDE SEQUENCE [LARGE SCALE GENOMIC DNA]</scope>
    <source>
        <strain evidence="1">Ta-2019</strain>
    </source>
</reference>
<gene>
    <name evidence="1" type="ORF">KI387_002331</name>
</gene>
<keyword evidence="2" id="KW-1185">Reference proteome</keyword>
<dbReference type="PANTHER" id="PTHR31439:SF4">
    <property type="entry name" value="NEURONAL PAS DOMAIN PROTEIN"/>
    <property type="match status" value="1"/>
</dbReference>
<dbReference type="OMA" id="YFETRCV"/>
<name>A0AA38GXM1_TAXCH</name>
<dbReference type="PANTHER" id="PTHR31439">
    <property type="entry name" value="EXPRESSED PROTEIN"/>
    <property type="match status" value="1"/>
</dbReference>
<sequence>MAFSDLYDWISHLPHPSQWRRSVQSVRLFKMVELMAERRGGGKVCFSIDVTSWRTIPLGEFSCESMEVTTSCLFSFFIKSISYLLHNIKELGKSTELQLPSADPVPSNIDLSITQSPNYPLIFNSAFLCVCLLVMSPVTDRLYPQITQEFTQLTFPEFLSAIGTHLETPLMRFLGAYFSASFTSSLQEEPFHSSYARKISDLWKVGIYSPIVCMKTAKSHHKLCNLPQTTGKLGDALRYQQLESIIQLNHTIHLRHQEPYIKIEVGIDNLRCDVYPFDILQASSCSDVIATERYFPSRISLSVTPQHQPGDDLAISVGESSPNPTVHNANRSGLELSFQSPKQVGVKALFETETSFDMKYWKYGQSAQGVSGIFTWVLYDPVNKTEVTSSKPPKFSFMDTNPWYRDRYRKPCSPFNNEGGVVFANDRYGKKFTWRLERKTEDKILKLKIEGTIWLTYWPNVYNTSFYETRSHEFCEQIEIPLVKSK</sequence>
<proteinExistence type="predicted"/>
<organism evidence="1 2">
    <name type="scientific">Taxus chinensis</name>
    <name type="common">Chinese yew</name>
    <name type="synonym">Taxus wallichiana var. chinensis</name>
    <dbReference type="NCBI Taxonomy" id="29808"/>
    <lineage>
        <taxon>Eukaryota</taxon>
        <taxon>Viridiplantae</taxon>
        <taxon>Streptophyta</taxon>
        <taxon>Embryophyta</taxon>
        <taxon>Tracheophyta</taxon>
        <taxon>Spermatophyta</taxon>
        <taxon>Pinopsida</taxon>
        <taxon>Pinidae</taxon>
        <taxon>Conifers II</taxon>
        <taxon>Cupressales</taxon>
        <taxon>Taxaceae</taxon>
        <taxon>Taxus</taxon>
    </lineage>
</organism>